<dbReference type="Gene3D" id="3.40.50.300">
    <property type="entry name" value="P-loop containing nucleotide triphosphate hydrolases"/>
    <property type="match status" value="1"/>
</dbReference>
<dbReference type="PANTHER" id="PTHR40396:SF1">
    <property type="entry name" value="ATPASE AAA-TYPE CORE DOMAIN-CONTAINING PROTEIN"/>
    <property type="match status" value="1"/>
</dbReference>
<reference evidence="3" key="1">
    <citation type="submission" date="2016-10" db="EMBL/GenBank/DDBJ databases">
        <authorList>
            <person name="Varghese N."/>
            <person name="Submissions S."/>
        </authorList>
    </citation>
    <scope>NUCLEOTIDE SEQUENCE [LARGE SCALE GENOMIC DNA]</scope>
    <source>
        <strain evidence="3">DSM 24740</strain>
    </source>
</reference>
<dbReference type="AlphaFoldDB" id="A0A1H9KFM1"/>
<gene>
    <name evidence="2" type="ORF">SAMN05444359_12078</name>
</gene>
<protein>
    <recommendedName>
        <fullName evidence="1">ATPase AAA-type core domain-containing protein</fullName>
    </recommendedName>
</protein>
<dbReference type="SUPFAM" id="SSF52540">
    <property type="entry name" value="P-loop containing nucleoside triphosphate hydrolases"/>
    <property type="match status" value="1"/>
</dbReference>
<feature type="domain" description="ATPase AAA-type core" evidence="1">
    <location>
        <begin position="51"/>
        <end position="363"/>
    </location>
</feature>
<dbReference type="GO" id="GO:0005524">
    <property type="term" value="F:ATP binding"/>
    <property type="evidence" value="ECO:0007669"/>
    <property type="project" value="InterPro"/>
</dbReference>
<evidence type="ECO:0000313" key="2">
    <source>
        <dbReference type="EMBL" id="SEQ97653.1"/>
    </source>
</evidence>
<dbReference type="Proteomes" id="UP000199021">
    <property type="component" value="Unassembled WGS sequence"/>
</dbReference>
<proteinExistence type="predicted"/>
<dbReference type="STRING" id="478744.SAMN05444359_12078"/>
<name>A0A1H9KFM1_9BACT</name>
<dbReference type="PANTHER" id="PTHR40396">
    <property type="entry name" value="ATPASE-LIKE PROTEIN"/>
    <property type="match status" value="1"/>
</dbReference>
<sequence length="425" mass="48063">MLLSFSVANFKSFREEQVLDLTASALKPAFSWLENAAVPVGKEESALRVKALYGANASGKSNLIKAMFTMIGIGLLSSRGKGPLSSIDPFGFDEKLLKKPSFFEMKFMANGTRYQYGFLVDQQQFHKEWLYDISVRKAEVFSRNFQVVKVNKKYFSRPDTINLLTHAENEVFRPNTSFLSALSLFEMDDAVKNTVAFLSSITPIGDADHVFIEQEAYKMMEDDKLREKVRNMLEYADISFDGLFVIDREAAKKANSDMAHRYNLHSTRGQYSLLATHVVEGKTKKVMSWLSEHNESQGTQKLLVLAPYVIAAIQQGGILIIDEFEAKLHTRLSREIVAMFNSATGNPNNAQFIFSTHDTNLLDHRLLRRDQIDFIEKEADRSSTVYSLADVKGIRKDSDFERDYLGGSYGAVPEVTDFNIAILED</sequence>
<dbReference type="GO" id="GO:0016887">
    <property type="term" value="F:ATP hydrolysis activity"/>
    <property type="evidence" value="ECO:0007669"/>
    <property type="project" value="InterPro"/>
</dbReference>
<organism evidence="2 3">
    <name type="scientific">Neolewinella agarilytica</name>
    <dbReference type="NCBI Taxonomy" id="478744"/>
    <lineage>
        <taxon>Bacteria</taxon>
        <taxon>Pseudomonadati</taxon>
        <taxon>Bacteroidota</taxon>
        <taxon>Saprospiria</taxon>
        <taxon>Saprospirales</taxon>
        <taxon>Lewinellaceae</taxon>
        <taxon>Neolewinella</taxon>
    </lineage>
</organism>
<dbReference type="InParanoid" id="A0A1H9KFM1"/>
<evidence type="ECO:0000259" key="1">
    <source>
        <dbReference type="Pfam" id="PF13304"/>
    </source>
</evidence>
<dbReference type="EMBL" id="FOFB01000020">
    <property type="protein sequence ID" value="SEQ97653.1"/>
    <property type="molecule type" value="Genomic_DNA"/>
</dbReference>
<dbReference type="OrthoDB" id="9809324at2"/>
<keyword evidence="3" id="KW-1185">Reference proteome</keyword>
<dbReference type="Pfam" id="PF13304">
    <property type="entry name" value="AAA_21"/>
    <property type="match status" value="1"/>
</dbReference>
<dbReference type="RefSeq" id="WP_090170779.1">
    <property type="nucleotide sequence ID" value="NZ_FOFB01000020.1"/>
</dbReference>
<dbReference type="InterPro" id="IPR027417">
    <property type="entry name" value="P-loop_NTPase"/>
</dbReference>
<evidence type="ECO:0000313" key="3">
    <source>
        <dbReference type="Proteomes" id="UP000199021"/>
    </source>
</evidence>
<dbReference type="InterPro" id="IPR003959">
    <property type="entry name" value="ATPase_AAA_core"/>
</dbReference>
<accession>A0A1H9KFM1</accession>